<dbReference type="EMBL" id="AFTL01000016">
    <property type="protein sequence ID" value="EGS36575.1"/>
    <property type="molecule type" value="Genomic_DNA"/>
</dbReference>
<gene>
    <name evidence="1" type="ORF">HMPREF9102_0850</name>
</gene>
<accession>A0ABN0D3Z8</accession>
<evidence type="ECO:0000313" key="2">
    <source>
        <dbReference type="Proteomes" id="UP000006035"/>
    </source>
</evidence>
<reference evidence="1 2" key="1">
    <citation type="submission" date="2011-05" db="EMBL/GenBank/DDBJ databases">
        <authorList>
            <person name="Durkin A.S."/>
            <person name="Kim M."/>
            <person name="Radune D."/>
            <person name="Hostetler J."/>
            <person name="Torralba M."/>
            <person name="Gillis M."/>
            <person name="Methe B."/>
            <person name="Sutton G."/>
            <person name="Nelson K.E."/>
        </authorList>
    </citation>
    <scope>NUCLEOTIDE SEQUENCE [LARGE SCALE GENOMIC DNA]</scope>
    <source>
        <strain evidence="1 2">F0423</strain>
    </source>
</reference>
<keyword evidence="2" id="KW-1185">Reference proteome</keyword>
<proteinExistence type="predicted"/>
<sequence>MLPFFIIVLILAGALVGQILWGNQREEPVGKHSAKRKA</sequence>
<protein>
    <submittedName>
        <fullName evidence="1">Uncharacterized protein</fullName>
    </submittedName>
</protein>
<dbReference type="Proteomes" id="UP000006035">
    <property type="component" value="Unassembled WGS sequence"/>
</dbReference>
<name>A0ABN0D3Z8_9LACO</name>
<organism evidence="1 2">
    <name type="scientific">Limosilactobacillus oris F0423</name>
    <dbReference type="NCBI Taxonomy" id="944562"/>
    <lineage>
        <taxon>Bacteria</taxon>
        <taxon>Bacillati</taxon>
        <taxon>Bacillota</taxon>
        <taxon>Bacilli</taxon>
        <taxon>Lactobacillales</taxon>
        <taxon>Lactobacillaceae</taxon>
        <taxon>Limosilactobacillus</taxon>
    </lineage>
</organism>
<evidence type="ECO:0000313" key="1">
    <source>
        <dbReference type="EMBL" id="EGS36575.1"/>
    </source>
</evidence>
<comment type="caution">
    <text evidence="1">The sequence shown here is derived from an EMBL/GenBank/DDBJ whole genome shotgun (WGS) entry which is preliminary data.</text>
</comment>